<protein>
    <submittedName>
        <fullName evidence="1">Uncharacterized protein</fullName>
    </submittedName>
</protein>
<gene>
    <name evidence="1" type="ORF">MENTE1834_LOCUS43143</name>
</gene>
<reference evidence="1" key="1">
    <citation type="submission" date="2023-11" db="EMBL/GenBank/DDBJ databases">
        <authorList>
            <person name="Poullet M."/>
        </authorList>
    </citation>
    <scope>NUCLEOTIDE SEQUENCE</scope>
    <source>
        <strain evidence="1">E1834</strain>
    </source>
</reference>
<accession>A0ACB1AVE1</accession>
<organism evidence="1 2">
    <name type="scientific">Meloidogyne enterolobii</name>
    <name type="common">Root-knot nematode worm</name>
    <name type="synonym">Meloidogyne mayaguensis</name>
    <dbReference type="NCBI Taxonomy" id="390850"/>
    <lineage>
        <taxon>Eukaryota</taxon>
        <taxon>Metazoa</taxon>
        <taxon>Ecdysozoa</taxon>
        <taxon>Nematoda</taxon>
        <taxon>Chromadorea</taxon>
        <taxon>Rhabditida</taxon>
        <taxon>Tylenchina</taxon>
        <taxon>Tylenchomorpha</taxon>
        <taxon>Tylenchoidea</taxon>
        <taxon>Meloidogynidae</taxon>
        <taxon>Meloidogyninae</taxon>
        <taxon>Meloidogyne</taxon>
    </lineage>
</organism>
<dbReference type="EMBL" id="CAVMJV010000119">
    <property type="protein sequence ID" value="CAK5105042.1"/>
    <property type="molecule type" value="Genomic_DNA"/>
</dbReference>
<keyword evidence="2" id="KW-1185">Reference proteome</keyword>
<sequence length="89" mass="10856">MIYAFEMLADISAIQYSYLKFNKLNISIKFQLYKAFLIHYMAHIQNNFHPSKSLFDYIYYYHFSIYLMPIFLLLIFVLDRILSNFLSFL</sequence>
<proteinExistence type="predicted"/>
<comment type="caution">
    <text evidence="1">The sequence shown here is derived from an EMBL/GenBank/DDBJ whole genome shotgun (WGS) entry which is preliminary data.</text>
</comment>
<name>A0ACB1AVE1_MELEN</name>
<evidence type="ECO:0000313" key="2">
    <source>
        <dbReference type="Proteomes" id="UP001497535"/>
    </source>
</evidence>
<evidence type="ECO:0000313" key="1">
    <source>
        <dbReference type="EMBL" id="CAK5105042.1"/>
    </source>
</evidence>
<dbReference type="Proteomes" id="UP001497535">
    <property type="component" value="Unassembled WGS sequence"/>
</dbReference>